<dbReference type="EMBL" id="CM047899">
    <property type="protein sequence ID" value="KAJ0103302.1"/>
    <property type="molecule type" value="Genomic_DNA"/>
</dbReference>
<proteinExistence type="predicted"/>
<comment type="caution">
    <text evidence="1">The sequence shown here is derived from an EMBL/GenBank/DDBJ whole genome shotgun (WGS) entry which is preliminary data.</text>
</comment>
<evidence type="ECO:0000313" key="1">
    <source>
        <dbReference type="EMBL" id="KAJ0103302.1"/>
    </source>
</evidence>
<evidence type="ECO:0000313" key="2">
    <source>
        <dbReference type="Proteomes" id="UP001164250"/>
    </source>
</evidence>
<gene>
    <name evidence="1" type="ORF">Patl1_04451</name>
</gene>
<protein>
    <submittedName>
        <fullName evidence="1">Uncharacterized protein</fullName>
    </submittedName>
</protein>
<keyword evidence="2" id="KW-1185">Reference proteome</keyword>
<organism evidence="1 2">
    <name type="scientific">Pistacia atlantica</name>
    <dbReference type="NCBI Taxonomy" id="434234"/>
    <lineage>
        <taxon>Eukaryota</taxon>
        <taxon>Viridiplantae</taxon>
        <taxon>Streptophyta</taxon>
        <taxon>Embryophyta</taxon>
        <taxon>Tracheophyta</taxon>
        <taxon>Spermatophyta</taxon>
        <taxon>Magnoliopsida</taxon>
        <taxon>eudicotyledons</taxon>
        <taxon>Gunneridae</taxon>
        <taxon>Pentapetalae</taxon>
        <taxon>rosids</taxon>
        <taxon>malvids</taxon>
        <taxon>Sapindales</taxon>
        <taxon>Anacardiaceae</taxon>
        <taxon>Pistacia</taxon>
    </lineage>
</organism>
<sequence>MQKSDPEVEKRIETLKEDVTKMLSNAAGKATLEELSTLIDALQRLGVAYHFEYQISQALQSIYNNNINGSDDDDLYTIALRFRLLRQQGYSVSSGEDILEQLQRFSTRQLKLMLPNLNSSFAEEVNRTLELPLHKRMPRLEARQYISIYEADAARNDLLLEIAKLDFNALQKLHRTELCDLSRWEVLAANDLPEYMQVCYFALLDVVKEMEDNLVNEGRSYRVHYAKEAMKALVRAYFVEAIWFNTKYVPTFEEYLEISVMSSGYPMLSVQALVGLEEVATKEAFDWAISVPRILRSSALICRLVDDIHTYKVEEERGDAPSGVQCYMKDHNVSEEEACKKIKEMVDIAWRNINEEIQEPNHPPLPLLLPSLNLARMMEVLYQNGDCYTNSSGKTKKRITSVLVDPIPI</sequence>
<name>A0ACC1BWJ7_9ROSI</name>
<accession>A0ACC1BWJ7</accession>
<reference evidence="2" key="1">
    <citation type="journal article" date="2023" name="G3 (Bethesda)">
        <title>Genome assembly and association tests identify interacting loci associated with vigor, precocity, and sex in interspecific pistachio rootstocks.</title>
        <authorList>
            <person name="Palmer W."/>
            <person name="Jacygrad E."/>
            <person name="Sagayaradj S."/>
            <person name="Cavanaugh K."/>
            <person name="Han R."/>
            <person name="Bertier L."/>
            <person name="Beede B."/>
            <person name="Kafkas S."/>
            <person name="Golino D."/>
            <person name="Preece J."/>
            <person name="Michelmore R."/>
        </authorList>
    </citation>
    <scope>NUCLEOTIDE SEQUENCE [LARGE SCALE GENOMIC DNA]</scope>
</reference>
<dbReference type="Proteomes" id="UP001164250">
    <property type="component" value="Chromosome 3"/>
</dbReference>